<dbReference type="CDD" id="cd00833">
    <property type="entry name" value="PKS"/>
    <property type="match status" value="1"/>
</dbReference>
<dbReference type="Gene3D" id="3.40.47.10">
    <property type="match status" value="1"/>
</dbReference>
<dbReference type="Proteomes" id="UP001193920">
    <property type="component" value="Unassembled WGS sequence"/>
</dbReference>
<dbReference type="InterPro" id="IPR014031">
    <property type="entry name" value="Ketoacyl_synth_C"/>
</dbReference>
<dbReference type="InterPro" id="IPR050091">
    <property type="entry name" value="PKS_NRPS_Biosynth_Enz"/>
</dbReference>
<dbReference type="PANTHER" id="PTHR43775">
    <property type="entry name" value="FATTY ACID SYNTHASE"/>
    <property type="match status" value="1"/>
</dbReference>
<dbReference type="PROSITE" id="PS52004">
    <property type="entry name" value="KS3_2"/>
    <property type="match status" value="1"/>
</dbReference>
<dbReference type="SUPFAM" id="SSF53901">
    <property type="entry name" value="Thiolase-like"/>
    <property type="match status" value="1"/>
</dbReference>
<dbReference type="Pfam" id="PF02801">
    <property type="entry name" value="Ketoacyl-synt_C"/>
    <property type="match status" value="1"/>
</dbReference>
<feature type="domain" description="Ketosynthase family 3 (KS3)" evidence="3">
    <location>
        <begin position="1"/>
        <end position="132"/>
    </location>
</feature>
<evidence type="ECO:0000256" key="1">
    <source>
        <dbReference type="ARBA" id="ARBA00022450"/>
    </source>
</evidence>
<dbReference type="GO" id="GO:0071770">
    <property type="term" value="P:DIM/DIP cell wall layer assembly"/>
    <property type="evidence" value="ECO:0007669"/>
    <property type="project" value="TreeGrafter"/>
</dbReference>
<organism evidence="4">
    <name type="scientific">Xenorhabdus szentirmaii</name>
    <dbReference type="NCBI Taxonomy" id="290112"/>
    <lineage>
        <taxon>Bacteria</taxon>
        <taxon>Pseudomonadati</taxon>
        <taxon>Pseudomonadota</taxon>
        <taxon>Gammaproteobacteria</taxon>
        <taxon>Enterobacterales</taxon>
        <taxon>Morganellaceae</taxon>
        <taxon>Xenorhabdus</taxon>
    </lineage>
</organism>
<dbReference type="GO" id="GO:0004312">
    <property type="term" value="F:fatty acid synthase activity"/>
    <property type="evidence" value="ECO:0007669"/>
    <property type="project" value="TreeGrafter"/>
</dbReference>
<dbReference type="GO" id="GO:0005737">
    <property type="term" value="C:cytoplasm"/>
    <property type="evidence" value="ECO:0007669"/>
    <property type="project" value="TreeGrafter"/>
</dbReference>
<dbReference type="SMART" id="SM00825">
    <property type="entry name" value="PKS_KS"/>
    <property type="match status" value="1"/>
</dbReference>
<accession>A0AAW3YP11</accession>
<gene>
    <name evidence="4" type="ORF">ID854_01205</name>
</gene>
<dbReference type="InterPro" id="IPR016039">
    <property type="entry name" value="Thiolase-like"/>
</dbReference>
<sequence>MAELAPFDISYIETHGTGTQLGDPVEISTLSRVFTPENTKQKIKIGSLKSNLGHLDTASGVSGLIKVSLALKNNLLPQTLHCEQPSKKIEWDKNCFAVNNENGQWQTEGQTHFAGVSSFGIEGTNAHMVDFIWICMPEKTSAAGHGLQSVG</sequence>
<protein>
    <submittedName>
        <fullName evidence="4">Polyketide synthase</fullName>
    </submittedName>
</protein>
<dbReference type="EMBL" id="JACXBF010000042">
    <property type="protein sequence ID" value="MBD2799111.1"/>
    <property type="molecule type" value="Genomic_DNA"/>
</dbReference>
<evidence type="ECO:0000256" key="2">
    <source>
        <dbReference type="ARBA" id="ARBA00022553"/>
    </source>
</evidence>
<dbReference type="PANTHER" id="PTHR43775:SF37">
    <property type="entry name" value="SI:DKEY-61P9.11"/>
    <property type="match status" value="1"/>
</dbReference>
<comment type="caution">
    <text evidence="4">The sequence shown here is derived from an EMBL/GenBank/DDBJ whole genome shotgun (WGS) entry which is preliminary data.</text>
</comment>
<reference evidence="4" key="1">
    <citation type="submission" date="2020-09" db="EMBL/GenBank/DDBJ databases">
        <authorList>
            <person name="Palma L."/>
            <person name="Caballero P."/>
            <person name="Berry C."/>
            <person name="Del Valle E."/>
        </authorList>
    </citation>
    <scope>NUCLEOTIDE SEQUENCE</scope>
    <source>
        <strain evidence="4">M</strain>
    </source>
</reference>
<dbReference type="GO" id="GO:0005886">
    <property type="term" value="C:plasma membrane"/>
    <property type="evidence" value="ECO:0007669"/>
    <property type="project" value="TreeGrafter"/>
</dbReference>
<reference evidence="4" key="2">
    <citation type="journal article" date="2024" name="Toxins">
        <title>Genome Sequence Analysis of Native Xenorhabdus Strains Isolated from Entomopathogenic Nematodes in Argentina.</title>
        <authorList>
            <person name="Palma L."/>
            <person name="Frizzo L."/>
            <person name="Kaiser S."/>
            <person name="Berry C."/>
            <person name="Caballero P."/>
            <person name="Bode H.B."/>
            <person name="Del Valle E.E."/>
        </authorList>
    </citation>
    <scope>NUCLEOTIDE SEQUENCE</scope>
    <source>
        <strain evidence="4">M</strain>
    </source>
</reference>
<dbReference type="GO" id="GO:0006633">
    <property type="term" value="P:fatty acid biosynthetic process"/>
    <property type="evidence" value="ECO:0007669"/>
    <property type="project" value="TreeGrafter"/>
</dbReference>
<dbReference type="InterPro" id="IPR020841">
    <property type="entry name" value="PKS_Beta-ketoAc_synthase_dom"/>
</dbReference>
<evidence type="ECO:0000259" key="3">
    <source>
        <dbReference type="PROSITE" id="PS52004"/>
    </source>
</evidence>
<evidence type="ECO:0000313" key="4">
    <source>
        <dbReference type="EMBL" id="MBD2799111.1"/>
    </source>
</evidence>
<keyword evidence="1" id="KW-0596">Phosphopantetheine</keyword>
<name>A0AAW3YP11_9GAMM</name>
<proteinExistence type="predicted"/>
<dbReference type="AlphaFoldDB" id="A0AAW3YP11"/>
<keyword evidence="2" id="KW-0597">Phosphoprotein</keyword>